<dbReference type="Proteomes" id="UP000003803">
    <property type="component" value="Unassembled WGS sequence"/>
</dbReference>
<dbReference type="AlphaFoldDB" id="B0PG48"/>
<protein>
    <submittedName>
        <fullName evidence="1">Uncharacterized protein</fullName>
    </submittedName>
</protein>
<proteinExistence type="predicted"/>
<reference evidence="1" key="2">
    <citation type="submission" date="2013-09" db="EMBL/GenBank/DDBJ databases">
        <title>Draft genome sequence of Anaerotruncus colihominis(DSM 17241).</title>
        <authorList>
            <person name="Sudarsanam P."/>
            <person name="Ley R."/>
            <person name="Guruge J."/>
            <person name="Turnbaugh P.J."/>
            <person name="Mahowald M."/>
            <person name="Liep D."/>
            <person name="Gordon J."/>
        </authorList>
    </citation>
    <scope>NUCLEOTIDE SEQUENCE</scope>
    <source>
        <strain evidence="1">DSM 17241</strain>
    </source>
</reference>
<gene>
    <name evidence="1" type="ORF">ANACOL_03780</name>
</gene>
<evidence type="ECO:0000313" key="2">
    <source>
        <dbReference type="Proteomes" id="UP000003803"/>
    </source>
</evidence>
<organism evidence="1 2">
    <name type="scientific">Anaerotruncus colihominis DSM 17241</name>
    <dbReference type="NCBI Taxonomy" id="445972"/>
    <lineage>
        <taxon>Bacteria</taxon>
        <taxon>Bacillati</taxon>
        <taxon>Bacillota</taxon>
        <taxon>Clostridia</taxon>
        <taxon>Eubacteriales</taxon>
        <taxon>Oscillospiraceae</taxon>
        <taxon>Anaerotruncus</taxon>
    </lineage>
</organism>
<dbReference type="HOGENOM" id="CLU_3131633_0_0_9"/>
<dbReference type="EMBL" id="ABGD02000027">
    <property type="protein sequence ID" value="EDS09636.1"/>
    <property type="molecule type" value="Genomic_DNA"/>
</dbReference>
<evidence type="ECO:0000313" key="1">
    <source>
        <dbReference type="EMBL" id="EDS09636.1"/>
    </source>
</evidence>
<accession>B0PG48</accession>
<reference evidence="1" key="1">
    <citation type="submission" date="2007-11" db="EMBL/GenBank/DDBJ databases">
        <authorList>
            <person name="Fulton L."/>
            <person name="Clifton S."/>
            <person name="Fulton B."/>
            <person name="Xu J."/>
            <person name="Minx P."/>
            <person name="Pepin K.H."/>
            <person name="Johnson M."/>
            <person name="Thiruvilangam P."/>
            <person name="Bhonagiri V."/>
            <person name="Nash W.E."/>
            <person name="Mardis E.R."/>
            <person name="Wilson R.K."/>
        </authorList>
    </citation>
    <scope>NUCLEOTIDE SEQUENCE [LARGE SCALE GENOMIC DNA]</scope>
    <source>
        <strain evidence="1">DSM 17241</strain>
    </source>
</reference>
<comment type="caution">
    <text evidence="1">The sequence shown here is derived from an EMBL/GenBank/DDBJ whole genome shotgun (WGS) entry which is preliminary data.</text>
</comment>
<sequence>MYAVKILDNSTIADTIIAYTMIASATICGRCRKEGVFYDPPDFILYGTV</sequence>
<name>B0PG48_9FIRM</name>
<keyword evidence="2" id="KW-1185">Reference proteome</keyword>